<dbReference type="AlphaFoldDB" id="A0AA95MRN6"/>
<evidence type="ECO:0000256" key="1">
    <source>
        <dbReference type="SAM" id="Coils"/>
    </source>
</evidence>
<dbReference type="Proteomes" id="UP001178288">
    <property type="component" value="Chromosome"/>
</dbReference>
<proteinExistence type="predicted"/>
<organism evidence="2 3">
    <name type="scientific">Neobacillus novalis</name>
    <dbReference type="NCBI Taxonomy" id="220687"/>
    <lineage>
        <taxon>Bacteria</taxon>
        <taxon>Bacillati</taxon>
        <taxon>Bacillota</taxon>
        <taxon>Bacilli</taxon>
        <taxon>Bacillales</taxon>
        <taxon>Bacillaceae</taxon>
        <taxon>Neobacillus</taxon>
    </lineage>
</organism>
<dbReference type="EMBL" id="CP126114">
    <property type="protein sequence ID" value="WHY88726.1"/>
    <property type="molecule type" value="Genomic_DNA"/>
</dbReference>
<feature type="coiled-coil region" evidence="1">
    <location>
        <begin position="35"/>
        <end position="62"/>
    </location>
</feature>
<accession>A0AA95MRN6</accession>
<evidence type="ECO:0000313" key="3">
    <source>
        <dbReference type="Proteomes" id="UP001178288"/>
    </source>
</evidence>
<gene>
    <name evidence="2" type="ORF">QNH39_13190</name>
</gene>
<protein>
    <submittedName>
        <fullName evidence="2">Uncharacterized protein</fullName>
    </submittedName>
</protein>
<keyword evidence="3" id="KW-1185">Reference proteome</keyword>
<feature type="coiled-coil region" evidence="1">
    <location>
        <begin position="127"/>
        <end position="154"/>
    </location>
</feature>
<sequence length="172" mass="20555">MLIKRIKVWSITLLAIAVVYGIGNFVLVEIQEYFKKDDKAQLEQYKKELKQEKKEIKNQEEWFDLSDKEMEEVDKKKQDMIKNITEMEDYMNANNIKPADLEPKYKEPYDWYVSQRNLFNKLTSDRERNYKETYDKYLENIEAYNEKVKSANNLAEKIGSTWIVVPIPGKGH</sequence>
<keyword evidence="1" id="KW-0175">Coiled coil</keyword>
<evidence type="ECO:0000313" key="2">
    <source>
        <dbReference type="EMBL" id="WHY88726.1"/>
    </source>
</evidence>
<name>A0AA95MRN6_9BACI</name>
<reference evidence="2" key="1">
    <citation type="submission" date="2023-05" db="EMBL/GenBank/DDBJ databases">
        <title>Comparative genomics of Bacillaceae isolates and their secondary metabolite potential.</title>
        <authorList>
            <person name="Song L."/>
            <person name="Nielsen L.J."/>
            <person name="Mohite O."/>
            <person name="Xu X."/>
            <person name="Weber T."/>
            <person name="Kovacs A.T."/>
        </authorList>
    </citation>
    <scope>NUCLEOTIDE SEQUENCE</scope>
    <source>
        <strain evidence="2">XLM17</strain>
    </source>
</reference>
<dbReference type="RefSeq" id="WP_066087077.1">
    <property type="nucleotide sequence ID" value="NZ_CP126114.1"/>
</dbReference>
<dbReference type="KEGG" id="nnv:QNH39_13190"/>